<evidence type="ECO:0000256" key="1">
    <source>
        <dbReference type="SAM" id="Phobius"/>
    </source>
</evidence>
<evidence type="ECO:0000313" key="2">
    <source>
        <dbReference type="EMBL" id="MBT1173148.1"/>
    </source>
</evidence>
<keyword evidence="3" id="KW-1185">Reference proteome</keyword>
<keyword evidence="1" id="KW-0472">Membrane</keyword>
<protein>
    <submittedName>
        <fullName evidence="2">Uncharacterized protein</fullName>
    </submittedName>
</protein>
<gene>
    <name evidence="2" type="ORF">JS528_07245</name>
</gene>
<feature type="transmembrane region" description="Helical" evidence="1">
    <location>
        <begin position="72"/>
        <end position="91"/>
    </location>
</feature>
<keyword evidence="1" id="KW-1133">Transmembrane helix</keyword>
<dbReference type="Proteomes" id="UP000773064">
    <property type="component" value="Unassembled WGS sequence"/>
</dbReference>
<dbReference type="RefSeq" id="WP_214358419.1">
    <property type="nucleotide sequence ID" value="NZ_JAFEJS010000007.1"/>
</dbReference>
<sequence length="143" mass="15647">MLDSAFSRVAHNGFHASNGAEEKICCFLLGESMTVGYGAVGQFDFGVLVAVVEKDEHTTVRLDIGMCDVGPIAGFVVVIYVHLSLLVLFHCRKRFCGERMTGETKGRLSHKQSEIDKRELIRRIGSGLAEQSARVLGWFAGSV</sequence>
<proteinExistence type="predicted"/>
<organism evidence="2 3">
    <name type="scientific">Bifidobacterium santillanense</name>
    <dbReference type="NCBI Taxonomy" id="2809028"/>
    <lineage>
        <taxon>Bacteria</taxon>
        <taxon>Bacillati</taxon>
        <taxon>Actinomycetota</taxon>
        <taxon>Actinomycetes</taxon>
        <taxon>Bifidobacteriales</taxon>
        <taxon>Bifidobacteriaceae</taxon>
        <taxon>Bifidobacterium</taxon>
    </lineage>
</organism>
<reference evidence="2 3" key="1">
    <citation type="journal article" date="2021" name="Environ. Microbiol.">
        <title>Genetic insights into the dark matter of the mammalian gut microbiota through targeted genome reconstruction.</title>
        <authorList>
            <person name="Lugli G.A."/>
            <person name="Alessandri G."/>
            <person name="Milani C."/>
            <person name="Viappiani A."/>
            <person name="Fontana F."/>
            <person name="Tarracchini C."/>
            <person name="Mancabelli L."/>
            <person name="Argentini C."/>
            <person name="Ruiz L."/>
            <person name="Margolles A."/>
            <person name="van Sinderen D."/>
            <person name="Turroni F."/>
            <person name="Ventura M."/>
        </authorList>
    </citation>
    <scope>NUCLEOTIDE SEQUENCE [LARGE SCALE GENOMIC DNA]</scope>
    <source>
        <strain evidence="2 3">MA2</strain>
    </source>
</reference>
<evidence type="ECO:0000313" key="3">
    <source>
        <dbReference type="Proteomes" id="UP000773064"/>
    </source>
</evidence>
<comment type="caution">
    <text evidence="2">The sequence shown here is derived from an EMBL/GenBank/DDBJ whole genome shotgun (WGS) entry which is preliminary data.</text>
</comment>
<dbReference type="EMBL" id="JAFEJS010000007">
    <property type="protein sequence ID" value="MBT1173148.1"/>
    <property type="molecule type" value="Genomic_DNA"/>
</dbReference>
<accession>A0ABS5UQ97</accession>
<name>A0ABS5UQ97_9BIFI</name>
<keyword evidence="1" id="KW-0812">Transmembrane</keyword>